<evidence type="ECO:0000256" key="1">
    <source>
        <dbReference type="SAM" id="MobiDB-lite"/>
    </source>
</evidence>
<dbReference type="PROSITE" id="PS00455">
    <property type="entry name" value="AMP_BINDING"/>
    <property type="match status" value="2"/>
</dbReference>
<comment type="caution">
    <text evidence="3">The sequence shown here is derived from an EMBL/GenBank/DDBJ whole genome shotgun (WGS) entry which is preliminary data.</text>
</comment>
<keyword evidence="4" id="KW-1185">Reference proteome</keyword>
<dbReference type="PANTHER" id="PTHR22754:SF32">
    <property type="entry name" value="DISCO-INTERACTING PROTEIN 2"/>
    <property type="match status" value="1"/>
</dbReference>
<organism evidence="3 4">
    <name type="scientific">Chrysophaeum taylorii</name>
    <dbReference type="NCBI Taxonomy" id="2483200"/>
    <lineage>
        <taxon>Eukaryota</taxon>
        <taxon>Sar</taxon>
        <taxon>Stramenopiles</taxon>
        <taxon>Ochrophyta</taxon>
        <taxon>Pelagophyceae</taxon>
        <taxon>Pelagomonadales</taxon>
        <taxon>Pelagomonadaceae</taxon>
        <taxon>Chrysophaeum</taxon>
    </lineage>
</organism>
<reference evidence="3" key="1">
    <citation type="submission" date="2023-01" db="EMBL/GenBank/DDBJ databases">
        <title>Metagenome sequencing of chrysophaentin producing Chrysophaeum taylorii.</title>
        <authorList>
            <person name="Davison J."/>
            <person name="Bewley C."/>
        </authorList>
    </citation>
    <scope>NUCLEOTIDE SEQUENCE</scope>
    <source>
        <strain evidence="3">NIES-1699</strain>
    </source>
</reference>
<protein>
    <recommendedName>
        <fullName evidence="2">AMP-dependent synthetase/ligase domain-containing protein</fullName>
    </recommendedName>
</protein>
<dbReference type="Gene3D" id="3.30.300.30">
    <property type="match status" value="1"/>
</dbReference>
<dbReference type="AlphaFoldDB" id="A0AAD7XGK5"/>
<gene>
    <name evidence="3" type="ORF">CTAYLR_006910</name>
</gene>
<dbReference type="InterPro" id="IPR000873">
    <property type="entry name" value="AMP-dep_synth/lig_dom"/>
</dbReference>
<evidence type="ECO:0000259" key="2">
    <source>
        <dbReference type="Pfam" id="PF00501"/>
    </source>
</evidence>
<dbReference type="EMBL" id="JAQMWT010000488">
    <property type="protein sequence ID" value="KAJ8600627.1"/>
    <property type="molecule type" value="Genomic_DNA"/>
</dbReference>
<sequence>MVVPRAPGIGVRGDGLRRSPGLGGGREPPRTVKDANTSRFVAFPSGGKIVSGDTLSVYHKIGTMPVAAAMPPSWWKQYCPWASTVLEVAGGDSVPRRADERFLTWCDAKGNEETLMTFKELWDRAEAIAVSIADYRGERVLCCFVPGAEFFGVFWGCLRAAVTAVPVYPPDPTKLDKAIAKLGLIRDACGARLCLTDDTVNLLRLTKGLLYSWPQHLEWRTASSLSARGALPDDPAAASFLAFLQFTSGTTGDPKGVMISHANLVHNVCSVCIPLSQQGVEGSPRGRSSGISWLPGYHDMGLIYAHIMPYCWGAEMVYTSPLTFLAHPELWMTLAARYRVEFTMSPDFGYRLVARRLKKVGVLSSLRFCMTGAERVRESTYEELRKVLEPFGFNATIVPAYGLAESVVGVCVAWGVRTSKFRPDLVCCGTEFIVDIRIVDPETRTEQPHATPGEIWVSSDSVAGGYWGKDSDDIFRADLGGGRKYLRTGDEGFIEDGGLYVCGRRKDMIIVQGENYYADDVEIAAQDAAQDEVRPGCIAAFAVDNGDEEDLVIVYEIRKGKDAAAVARRIHAAVRSGVGLGPKRLVAIEERNILKTTSGKIRRRATRDALLAGSLKVVDDTLLEKRKSKLAKKRRAPMGPRRDDRTSLEDYRGERVLCCFVPGAEFFGVFWGCLRAEVTAVPVYPPDPTKLEKAIAKLGLVRDACGARLCLTDDTVNLLRLTKGLFYTWPQHLEWRTASSLSARGPLPDDPVASSFLAFLQFTSGSTGDPKGVMISHANLHHNVCHFCIPLKENAILLGS</sequence>
<accession>A0AAD7XGK5</accession>
<feature type="domain" description="AMP-dependent synthetase/ligase" evidence="2">
    <location>
        <begin position="96"/>
        <end position="467"/>
    </location>
</feature>
<name>A0AAD7XGK5_9STRA</name>
<feature type="region of interest" description="Disordered" evidence="1">
    <location>
        <begin position="1"/>
        <end position="31"/>
    </location>
</feature>
<dbReference type="Gene3D" id="3.40.50.12780">
    <property type="entry name" value="N-terminal domain of ligase-like"/>
    <property type="match status" value="2"/>
</dbReference>
<dbReference type="InterPro" id="IPR042099">
    <property type="entry name" value="ANL_N_sf"/>
</dbReference>
<proteinExistence type="predicted"/>
<dbReference type="PANTHER" id="PTHR22754">
    <property type="entry name" value="DISCO-INTERACTING PROTEIN 2 DIP2 -RELATED"/>
    <property type="match status" value="1"/>
</dbReference>
<feature type="domain" description="AMP-dependent synthetase/ligase" evidence="2">
    <location>
        <begin position="652"/>
        <end position="787"/>
    </location>
</feature>
<evidence type="ECO:0000313" key="3">
    <source>
        <dbReference type="EMBL" id="KAJ8600627.1"/>
    </source>
</evidence>
<dbReference type="InterPro" id="IPR020845">
    <property type="entry name" value="AMP-binding_CS"/>
</dbReference>
<dbReference type="Proteomes" id="UP001230188">
    <property type="component" value="Unassembled WGS sequence"/>
</dbReference>
<dbReference type="Pfam" id="PF00501">
    <property type="entry name" value="AMP-binding"/>
    <property type="match status" value="2"/>
</dbReference>
<dbReference type="InterPro" id="IPR045851">
    <property type="entry name" value="AMP-bd_C_sf"/>
</dbReference>
<dbReference type="SUPFAM" id="SSF56801">
    <property type="entry name" value="Acetyl-CoA synthetase-like"/>
    <property type="match status" value="2"/>
</dbReference>
<evidence type="ECO:0000313" key="4">
    <source>
        <dbReference type="Proteomes" id="UP001230188"/>
    </source>
</evidence>